<protein>
    <submittedName>
        <fullName evidence="2">Uncharacterized protein</fullName>
    </submittedName>
</protein>
<dbReference type="Proteomes" id="UP001321582">
    <property type="component" value="Plasmid pHIC"/>
</dbReference>
<name>A0AAU9DWB1_9FUSO</name>
<sequence>MVGTKTKFNNAVEKKKMKVINMIDELEIRINKEILKIKREDNSSELIPSQNELERILAELEKMKTKMSPKLFLPSYTRNIVDSWDIYSELGSALLKLARKYNELI</sequence>
<evidence type="ECO:0000256" key="1">
    <source>
        <dbReference type="SAM" id="Coils"/>
    </source>
</evidence>
<keyword evidence="3" id="KW-1185">Reference proteome</keyword>
<dbReference type="KEGG" id="haby:HLVA_22530"/>
<keyword evidence="2" id="KW-0614">Plasmid</keyword>
<dbReference type="AlphaFoldDB" id="A0AAU9DWB1"/>
<geneLocation type="plasmid" evidence="2 3">
    <name>pHIC</name>
</geneLocation>
<dbReference type="RefSeq" id="WP_307905548.1">
    <property type="nucleotide sequence ID" value="NZ_AP027060.1"/>
</dbReference>
<feature type="coiled-coil region" evidence="1">
    <location>
        <begin position="9"/>
        <end position="43"/>
    </location>
</feature>
<evidence type="ECO:0000313" key="2">
    <source>
        <dbReference type="EMBL" id="BDU51684.1"/>
    </source>
</evidence>
<organism evidence="2 3">
    <name type="scientific">Haliovirga abyssi</name>
    <dbReference type="NCBI Taxonomy" id="2996794"/>
    <lineage>
        <taxon>Bacteria</taxon>
        <taxon>Fusobacteriati</taxon>
        <taxon>Fusobacteriota</taxon>
        <taxon>Fusobacteriia</taxon>
        <taxon>Fusobacteriales</taxon>
        <taxon>Haliovirgaceae</taxon>
        <taxon>Haliovirga</taxon>
    </lineage>
</organism>
<dbReference type="EMBL" id="AP027060">
    <property type="protein sequence ID" value="BDU51684.1"/>
    <property type="molecule type" value="Genomic_DNA"/>
</dbReference>
<accession>A0AAU9DWB1</accession>
<keyword evidence="1" id="KW-0175">Coiled coil</keyword>
<proteinExistence type="predicted"/>
<gene>
    <name evidence="2" type="ORF">HLVA_22530</name>
</gene>
<evidence type="ECO:0000313" key="3">
    <source>
        <dbReference type="Proteomes" id="UP001321582"/>
    </source>
</evidence>
<reference evidence="2 3" key="1">
    <citation type="submission" date="2022-11" db="EMBL/GenBank/DDBJ databases">
        <title>Haliovirga abyssi gen. nov., sp. nov., a mesophilic fermentative bacterium isolated from the Iheya North hydrothermal field and the proposal of Haliovirgaceae fam. nov.</title>
        <authorList>
            <person name="Miyazaki U."/>
            <person name="Tame A."/>
            <person name="Miyazaki J."/>
            <person name="Takai K."/>
            <person name="Sawayama S."/>
            <person name="Kitajima M."/>
            <person name="Okamoto A."/>
            <person name="Nakagawa S."/>
        </authorList>
    </citation>
    <scope>NUCLEOTIDE SEQUENCE [LARGE SCALE GENOMIC DNA]</scope>
    <source>
        <strain evidence="2 3">IC12</strain>
        <plasmid evidence="2 3">pHIC</plasmid>
    </source>
</reference>